<keyword evidence="2" id="KW-1185">Reference proteome</keyword>
<dbReference type="AlphaFoldDB" id="A0A127JZS1"/>
<gene>
    <name evidence="1" type="ORF">UC35_12965</name>
</gene>
<sequence length="206" mass="22921">MLRTFQAVLTLVREELNDGAGALLRGLLEQYFVYRAIENDQAMLQRATAEVEAESHKALKALLDMDPVARAEELTDEALSAALSSLQGGTGFNAFDWAAKTRMQDAHRTLYRLLSPYVHGSIGVLVQYVRLNEAGQADGICSKIAHLESIEFMLCAASMLLECTERLNDEPNTESRRAMFGLLASDQRALYGRYWALKEAKDCATR</sequence>
<dbReference type="Pfam" id="PF18928">
    <property type="entry name" value="DUF5677"/>
    <property type="match status" value="1"/>
</dbReference>
<accession>A0A127JZS1</accession>
<reference evidence="1 2" key="1">
    <citation type="journal article" date="2014" name="Int. J. Syst. Evol. Microbiol.">
        <title>Ramlibacter solisilvae sp. nov., isolated from forest soil, and emended description of the genus Ramlibacter.</title>
        <authorList>
            <person name="Lee H.J."/>
            <person name="Lee S.H."/>
            <person name="Lee S.S."/>
            <person name="Lee J.S."/>
            <person name="Kim Y."/>
            <person name="Kim S.C."/>
            <person name="Jeon C.O."/>
        </authorList>
    </citation>
    <scope>NUCLEOTIDE SEQUENCE [LARGE SCALE GENOMIC DNA]</scope>
    <source>
        <strain evidence="1 2">5-10</strain>
    </source>
</reference>
<dbReference type="InterPro" id="IPR043733">
    <property type="entry name" value="DUF5677"/>
</dbReference>
<name>A0A127JZS1_9BURK</name>
<dbReference type="Proteomes" id="UP000070433">
    <property type="component" value="Chromosome"/>
</dbReference>
<dbReference type="EMBL" id="CP010951">
    <property type="protein sequence ID" value="AMO23632.1"/>
    <property type="molecule type" value="Genomic_DNA"/>
</dbReference>
<evidence type="ECO:0000313" key="2">
    <source>
        <dbReference type="Proteomes" id="UP000070433"/>
    </source>
</evidence>
<protein>
    <submittedName>
        <fullName evidence="1">Uncharacterized protein</fullName>
    </submittedName>
</protein>
<organism evidence="1 2">
    <name type="scientific">Ramlibacter tataouinensis</name>
    <dbReference type="NCBI Taxonomy" id="94132"/>
    <lineage>
        <taxon>Bacteria</taxon>
        <taxon>Pseudomonadati</taxon>
        <taxon>Pseudomonadota</taxon>
        <taxon>Betaproteobacteria</taxon>
        <taxon>Burkholderiales</taxon>
        <taxon>Comamonadaceae</taxon>
        <taxon>Ramlibacter</taxon>
    </lineage>
</organism>
<proteinExistence type="predicted"/>
<evidence type="ECO:0000313" key="1">
    <source>
        <dbReference type="EMBL" id="AMO23632.1"/>
    </source>
</evidence>